<dbReference type="EMBL" id="KI536861">
    <property type="protein sequence ID" value="ESR43059.1"/>
    <property type="molecule type" value="Genomic_DNA"/>
</dbReference>
<dbReference type="Proteomes" id="UP000030687">
    <property type="component" value="Unassembled WGS sequence"/>
</dbReference>
<evidence type="ECO:0000313" key="1">
    <source>
        <dbReference type="EMBL" id="ESR43059.1"/>
    </source>
</evidence>
<organism evidence="1 2">
    <name type="scientific">Citrus clementina</name>
    <name type="common">Clementine</name>
    <name type="synonym">Citrus deliciosa x Citrus sinensis</name>
    <dbReference type="NCBI Taxonomy" id="85681"/>
    <lineage>
        <taxon>Eukaryota</taxon>
        <taxon>Viridiplantae</taxon>
        <taxon>Streptophyta</taxon>
        <taxon>Embryophyta</taxon>
        <taxon>Tracheophyta</taxon>
        <taxon>Spermatophyta</taxon>
        <taxon>Magnoliopsida</taxon>
        <taxon>eudicotyledons</taxon>
        <taxon>Gunneridae</taxon>
        <taxon>Pentapetalae</taxon>
        <taxon>rosids</taxon>
        <taxon>malvids</taxon>
        <taxon>Sapindales</taxon>
        <taxon>Rutaceae</taxon>
        <taxon>Aurantioideae</taxon>
        <taxon>Citrus</taxon>
    </lineage>
</organism>
<proteinExistence type="predicted"/>
<dbReference type="Gramene" id="ESR43059">
    <property type="protein sequence ID" value="ESR43059"/>
    <property type="gene ID" value="CICLE_v10013260mg"/>
</dbReference>
<name>V4UTU6_CITCL</name>
<protein>
    <submittedName>
        <fullName evidence="1">Uncharacterized protein</fullName>
    </submittedName>
</protein>
<keyword evidence="2" id="KW-1185">Reference proteome</keyword>
<accession>V4UTU6</accession>
<evidence type="ECO:0000313" key="2">
    <source>
        <dbReference type="Proteomes" id="UP000030687"/>
    </source>
</evidence>
<dbReference type="InParanoid" id="V4UTU6"/>
<dbReference type="AlphaFoldDB" id="V4UTU6"/>
<dbReference type="KEGG" id="cic:CICLE_v10013260mg"/>
<reference evidence="1 2" key="1">
    <citation type="submission" date="2013-10" db="EMBL/GenBank/DDBJ databases">
        <authorList>
            <consortium name="International Citrus Genome Consortium"/>
            <person name="Jenkins J."/>
            <person name="Schmutz J."/>
            <person name="Prochnik S."/>
            <person name="Rokhsar D."/>
            <person name="Gmitter F."/>
            <person name="Ollitrault P."/>
            <person name="Machado M."/>
            <person name="Talon M."/>
            <person name="Wincker P."/>
            <person name="Jaillon O."/>
            <person name="Morgante M."/>
        </authorList>
    </citation>
    <scope>NUCLEOTIDE SEQUENCE</scope>
    <source>
        <strain evidence="2">cv. Clemenules</strain>
    </source>
</reference>
<gene>
    <name evidence="1" type="ORF">CICLE_v10013260mg</name>
</gene>
<sequence>MANLKGGNRRNENHQFRVGLFVARSFTGHAIMWGAQNGVLFKKQVLCVSMKAIIILFIHLTKISPSLREKNVK</sequence>